<reference evidence="4" key="2">
    <citation type="submission" date="2015-04" db="EMBL/GenBank/DDBJ databases">
        <title>The complete genome sequence of Erythrobacter sp. s21-N3.</title>
        <authorList>
            <person name="Zhuang L."/>
            <person name="Liu Y."/>
            <person name="Shao Z."/>
        </authorList>
    </citation>
    <scope>NUCLEOTIDE SEQUENCE [LARGE SCALE GENOMIC DNA]</scope>
    <source>
        <strain evidence="4">s21-N3</strain>
    </source>
</reference>
<name>A0A0H4VF08_9SPHN</name>
<dbReference type="AlphaFoldDB" id="A0A0H4VF08"/>
<proteinExistence type="predicted"/>
<sequence>MNKAILAAATALSMAAMPAVAQGQDGATMYPAEHQQIIETMDDNQRVIFDSWDAERQAAYFGWDDTTRNYYWTLDSDQQNAWWYLDDQQRLSLVMIESPDQRDAIWTAIIAQVNELEPTPSATTTAATTTSADVNFVSNEMVQNVPMPSTPKEYPVCESDDDDSCINAWAAGQRGPGISRPLDYWPEQPASDAGSDD</sequence>
<evidence type="ECO:0000256" key="2">
    <source>
        <dbReference type="SAM" id="SignalP"/>
    </source>
</evidence>
<dbReference type="STRING" id="1648404.CP97_07665"/>
<reference evidence="3 4" key="1">
    <citation type="journal article" date="2015" name="Int. J. Syst. Evol. Microbiol.">
        <title>Erythrobacter atlanticus sp. nov., a bacterium from ocean sediment able to degrade polycyclic aromatic hydrocarbons.</title>
        <authorList>
            <person name="Zhuang L."/>
            <person name="Liu Y."/>
            <person name="Wang L."/>
            <person name="Wang W."/>
            <person name="Shao Z."/>
        </authorList>
    </citation>
    <scope>NUCLEOTIDE SEQUENCE [LARGE SCALE GENOMIC DNA]</scope>
    <source>
        <strain evidence="4">s21-N3</strain>
    </source>
</reference>
<feature type="chain" id="PRO_5007772089" description="Secreted protein" evidence="2">
    <location>
        <begin position="22"/>
        <end position="197"/>
    </location>
</feature>
<keyword evidence="4" id="KW-1185">Reference proteome</keyword>
<dbReference type="EMBL" id="CP011310">
    <property type="protein sequence ID" value="AKQ43272.2"/>
    <property type="molecule type" value="Genomic_DNA"/>
</dbReference>
<dbReference type="OrthoDB" id="7511342at2"/>
<keyword evidence="2" id="KW-0732">Signal</keyword>
<evidence type="ECO:0000256" key="1">
    <source>
        <dbReference type="SAM" id="MobiDB-lite"/>
    </source>
</evidence>
<feature type="signal peptide" evidence="2">
    <location>
        <begin position="1"/>
        <end position="21"/>
    </location>
</feature>
<feature type="region of interest" description="Disordered" evidence="1">
    <location>
        <begin position="170"/>
        <end position="197"/>
    </location>
</feature>
<gene>
    <name evidence="3" type="ORF">CP97_07665</name>
</gene>
<evidence type="ECO:0008006" key="5">
    <source>
        <dbReference type="Google" id="ProtNLM"/>
    </source>
</evidence>
<dbReference type="Proteomes" id="UP000059113">
    <property type="component" value="Chromosome"/>
</dbReference>
<evidence type="ECO:0000313" key="4">
    <source>
        <dbReference type="Proteomes" id="UP000059113"/>
    </source>
</evidence>
<evidence type="ECO:0000313" key="3">
    <source>
        <dbReference type="EMBL" id="AKQ43272.2"/>
    </source>
</evidence>
<organism evidence="3 4">
    <name type="scientific">Aurantiacibacter atlanticus</name>
    <dbReference type="NCBI Taxonomy" id="1648404"/>
    <lineage>
        <taxon>Bacteria</taxon>
        <taxon>Pseudomonadati</taxon>
        <taxon>Pseudomonadota</taxon>
        <taxon>Alphaproteobacteria</taxon>
        <taxon>Sphingomonadales</taxon>
        <taxon>Erythrobacteraceae</taxon>
        <taxon>Aurantiacibacter</taxon>
    </lineage>
</organism>
<dbReference type="RefSeq" id="WP_048885445.1">
    <property type="nucleotide sequence ID" value="NZ_CP011310.1"/>
</dbReference>
<dbReference type="KEGG" id="ery:CP97_07665"/>
<protein>
    <recommendedName>
        <fullName evidence="5">Secreted protein</fullName>
    </recommendedName>
</protein>
<accession>A0A0H4VF08</accession>